<dbReference type="RefSeq" id="WP_245805484.1">
    <property type="nucleotide sequence ID" value="NZ_FWZU01000002.1"/>
</dbReference>
<dbReference type="CDD" id="cd17503">
    <property type="entry name" value="MFS_LmrB_MDR_like"/>
    <property type="match status" value="1"/>
</dbReference>
<evidence type="ECO:0000256" key="4">
    <source>
        <dbReference type="ARBA" id="ARBA00022692"/>
    </source>
</evidence>
<dbReference type="NCBIfam" id="TIGR00711">
    <property type="entry name" value="efflux_EmrB"/>
    <property type="match status" value="1"/>
</dbReference>
<feature type="transmembrane region" description="Helical" evidence="7">
    <location>
        <begin position="170"/>
        <end position="192"/>
    </location>
</feature>
<accession>A0A1X7CU81</accession>
<evidence type="ECO:0000256" key="7">
    <source>
        <dbReference type="SAM" id="Phobius"/>
    </source>
</evidence>
<evidence type="ECO:0000313" key="10">
    <source>
        <dbReference type="Proteomes" id="UP000192906"/>
    </source>
</evidence>
<dbReference type="Gene3D" id="1.20.1250.20">
    <property type="entry name" value="MFS general substrate transporter like domains"/>
    <property type="match status" value="1"/>
</dbReference>
<dbReference type="Gene3D" id="1.20.1720.10">
    <property type="entry name" value="Multidrug resistance protein D"/>
    <property type="match status" value="1"/>
</dbReference>
<feature type="transmembrane region" description="Helical" evidence="7">
    <location>
        <begin position="236"/>
        <end position="255"/>
    </location>
</feature>
<dbReference type="GO" id="GO:0022857">
    <property type="term" value="F:transmembrane transporter activity"/>
    <property type="evidence" value="ECO:0007669"/>
    <property type="project" value="InterPro"/>
</dbReference>
<feature type="transmembrane region" description="Helical" evidence="7">
    <location>
        <begin position="142"/>
        <end position="164"/>
    </location>
</feature>
<keyword evidence="4 7" id="KW-0812">Transmembrane</keyword>
<keyword evidence="5 7" id="KW-1133">Transmembrane helix</keyword>
<gene>
    <name evidence="9" type="ORF">SAMN06295933_1279</name>
</gene>
<feature type="transmembrane region" description="Helical" evidence="7">
    <location>
        <begin position="310"/>
        <end position="332"/>
    </location>
</feature>
<feature type="transmembrane region" description="Helical" evidence="7">
    <location>
        <begin position="84"/>
        <end position="103"/>
    </location>
</feature>
<reference evidence="10" key="1">
    <citation type="submission" date="2017-04" db="EMBL/GenBank/DDBJ databases">
        <authorList>
            <person name="Varghese N."/>
            <person name="Submissions S."/>
        </authorList>
    </citation>
    <scope>NUCLEOTIDE SEQUENCE [LARGE SCALE GENOMIC DNA]</scope>
    <source>
        <strain evidence="10">K3S</strain>
    </source>
</reference>
<dbReference type="InterPro" id="IPR020846">
    <property type="entry name" value="MFS_dom"/>
</dbReference>
<feature type="transmembrane region" description="Helical" evidence="7">
    <location>
        <begin position="109"/>
        <end position="130"/>
    </location>
</feature>
<organism evidence="9 10">
    <name type="scientific">Desulfovibrio gilichinskyi</name>
    <dbReference type="NCBI Taxonomy" id="1519643"/>
    <lineage>
        <taxon>Bacteria</taxon>
        <taxon>Pseudomonadati</taxon>
        <taxon>Thermodesulfobacteriota</taxon>
        <taxon>Desulfovibrionia</taxon>
        <taxon>Desulfovibrionales</taxon>
        <taxon>Desulfovibrionaceae</taxon>
        <taxon>Desulfovibrio</taxon>
    </lineage>
</organism>
<dbReference type="STRING" id="1519643.SAMN06295933_1279"/>
<feature type="transmembrane region" description="Helical" evidence="7">
    <location>
        <begin position="339"/>
        <end position="355"/>
    </location>
</feature>
<evidence type="ECO:0000259" key="8">
    <source>
        <dbReference type="PROSITE" id="PS50850"/>
    </source>
</evidence>
<dbReference type="AlphaFoldDB" id="A0A1X7CU81"/>
<dbReference type="PROSITE" id="PS50850">
    <property type="entry name" value="MFS"/>
    <property type="match status" value="1"/>
</dbReference>
<dbReference type="EMBL" id="FWZU01000002">
    <property type="protein sequence ID" value="SMF03289.1"/>
    <property type="molecule type" value="Genomic_DNA"/>
</dbReference>
<keyword evidence="10" id="KW-1185">Reference proteome</keyword>
<feature type="transmembrane region" description="Helical" evidence="7">
    <location>
        <begin position="491"/>
        <end position="508"/>
    </location>
</feature>
<evidence type="ECO:0000256" key="1">
    <source>
        <dbReference type="ARBA" id="ARBA00004651"/>
    </source>
</evidence>
<evidence type="ECO:0000256" key="3">
    <source>
        <dbReference type="ARBA" id="ARBA00022475"/>
    </source>
</evidence>
<dbReference type="InterPro" id="IPR004638">
    <property type="entry name" value="EmrB-like"/>
</dbReference>
<name>A0A1X7CU81_9BACT</name>
<dbReference type="Pfam" id="PF07690">
    <property type="entry name" value="MFS_1"/>
    <property type="match status" value="1"/>
</dbReference>
<dbReference type="PANTHER" id="PTHR23501">
    <property type="entry name" value="MAJOR FACILITATOR SUPERFAMILY"/>
    <property type="match status" value="1"/>
</dbReference>
<sequence>MAAFKEPEDMSPAERWTIAVTVMFGAFIAVMDTSVVNVSLSHMMGSFGTSLSSITWVATSYSIAEIIMVTMSGWWSAVLGRKTLYLGSFVLFTVGSILCGTATSFTQIIIYRVIQGIGGGALIPVSQAILRETFPPSQQGMAMAVYGMGVVLAPALGPICGGWLTDMWGWPWIFYVNIPICIIGIFMTFKFVHDPPYLRRGVKSVDWLGIGLLTVFLTGMQVVLERGQEDQWFDSDFITILTILTLVSLLVMIFWELRTKEPIINFRVLKDLNLTLGSIMGLIFGIALFGTTFVLPQFTQQLLGYPAFEAGLALAPRAVTLLLFMPVAGWLYQKIGPRALMLMGVAVIVWSYYDLMQLNTQAGMADMIMPLLVMGIGMPFMFIPQSAVALCTTAKADMTDASSIFTLARRIGGNLGYAVVAVLLDRGTRIHLAYLSENVSELRPFSHNYLLQIGQKLHELGVSSVASSKIAIGMLEQTLVRQAKMLAYNEISFIFGCLFFLLIPLIFLCPSKAKILSLNKVPKKKAAQE</sequence>
<keyword evidence="3" id="KW-1003">Cell membrane</keyword>
<dbReference type="SUPFAM" id="SSF103473">
    <property type="entry name" value="MFS general substrate transporter"/>
    <property type="match status" value="1"/>
</dbReference>
<feature type="transmembrane region" description="Helical" evidence="7">
    <location>
        <begin position="367"/>
        <end position="390"/>
    </location>
</feature>
<evidence type="ECO:0000256" key="2">
    <source>
        <dbReference type="ARBA" id="ARBA00022448"/>
    </source>
</evidence>
<proteinExistence type="predicted"/>
<dbReference type="InterPro" id="IPR011701">
    <property type="entry name" value="MFS"/>
</dbReference>
<feature type="transmembrane region" description="Helical" evidence="7">
    <location>
        <begin position="56"/>
        <end position="77"/>
    </location>
</feature>
<feature type="transmembrane region" description="Helical" evidence="7">
    <location>
        <begin position="16"/>
        <end position="36"/>
    </location>
</feature>
<protein>
    <submittedName>
        <fullName evidence="9">MFS transporter, DHA2 family, multidrug resistance protein</fullName>
    </submittedName>
</protein>
<dbReference type="GO" id="GO:0005886">
    <property type="term" value="C:plasma membrane"/>
    <property type="evidence" value="ECO:0007669"/>
    <property type="project" value="UniProtKB-SubCell"/>
</dbReference>
<keyword evidence="6 7" id="KW-0472">Membrane</keyword>
<evidence type="ECO:0000256" key="5">
    <source>
        <dbReference type="ARBA" id="ARBA00022989"/>
    </source>
</evidence>
<feature type="domain" description="Major facilitator superfamily (MFS) profile" evidence="8">
    <location>
        <begin position="18"/>
        <end position="514"/>
    </location>
</feature>
<feature type="transmembrane region" description="Helical" evidence="7">
    <location>
        <begin position="276"/>
        <end position="298"/>
    </location>
</feature>
<feature type="transmembrane region" description="Helical" evidence="7">
    <location>
        <begin position="204"/>
        <end position="224"/>
    </location>
</feature>
<dbReference type="Proteomes" id="UP000192906">
    <property type="component" value="Unassembled WGS sequence"/>
</dbReference>
<comment type="subcellular location">
    <subcellularLocation>
        <location evidence="1">Cell membrane</location>
        <topology evidence="1">Multi-pass membrane protein</topology>
    </subcellularLocation>
</comment>
<evidence type="ECO:0000313" key="9">
    <source>
        <dbReference type="EMBL" id="SMF03289.1"/>
    </source>
</evidence>
<keyword evidence="2" id="KW-0813">Transport</keyword>
<evidence type="ECO:0000256" key="6">
    <source>
        <dbReference type="ARBA" id="ARBA00023136"/>
    </source>
</evidence>
<dbReference type="InterPro" id="IPR036259">
    <property type="entry name" value="MFS_trans_sf"/>
</dbReference>
<dbReference type="PANTHER" id="PTHR23501:SF174">
    <property type="entry name" value="MULTIDRUG EXPORT PROTEIN EMRB-RELATED"/>
    <property type="match status" value="1"/>
</dbReference>